<sequence length="112" mass="11886">MARPRLNRRLVLEGASRLADGAGGFAEVWEARGTLWAEVSARSGREAEAAGLAVARAGYRITVRAAPQGVASRPVAGQRLRDGARIFAILSVTEADGAGRYLSLWAQEEVVP</sequence>
<organism evidence="1 2">
    <name type="scientific">Roseovarius mucosus DSM 17069</name>
    <dbReference type="NCBI Taxonomy" id="1288298"/>
    <lineage>
        <taxon>Bacteria</taxon>
        <taxon>Pseudomonadati</taxon>
        <taxon>Pseudomonadota</taxon>
        <taxon>Alphaproteobacteria</taxon>
        <taxon>Rhodobacterales</taxon>
        <taxon>Roseobacteraceae</taxon>
        <taxon>Roseovarius</taxon>
    </lineage>
</organism>
<dbReference type="Proteomes" id="UP000030021">
    <property type="component" value="Unassembled WGS sequence"/>
</dbReference>
<dbReference type="Pfam" id="PF05521">
    <property type="entry name" value="Phage_HCP"/>
    <property type="match status" value="1"/>
</dbReference>
<protein>
    <submittedName>
        <fullName evidence="1">Bacteriophage head-tail adaptor</fullName>
    </submittedName>
</protein>
<dbReference type="InterPro" id="IPR008767">
    <property type="entry name" value="Phage_SPP1_head-tail_adaptor"/>
</dbReference>
<proteinExistence type="predicted"/>
<dbReference type="STRING" id="215743.ROSMUCSMR3_00659"/>
<evidence type="ECO:0000313" key="2">
    <source>
        <dbReference type="Proteomes" id="UP000030021"/>
    </source>
</evidence>
<name>A0A0A0HH73_9RHOB</name>
<gene>
    <name evidence="1" type="ORF">rosmuc_03450</name>
</gene>
<dbReference type="eggNOG" id="COG5614">
    <property type="taxonomic scope" value="Bacteria"/>
</dbReference>
<dbReference type="PATRIC" id="fig|1288298.3.peg.3460"/>
<evidence type="ECO:0000313" key="1">
    <source>
        <dbReference type="EMBL" id="KGM87147.1"/>
    </source>
</evidence>
<dbReference type="RefSeq" id="WP_037269449.1">
    <property type="nucleotide sequence ID" value="NZ_KN293975.1"/>
</dbReference>
<dbReference type="OrthoDB" id="7570189at2"/>
<accession>A0A0A0HH73</accession>
<reference evidence="1 2" key="1">
    <citation type="submission" date="2013-01" db="EMBL/GenBank/DDBJ databases">
        <authorList>
            <person name="Fiebig A."/>
            <person name="Goeker M."/>
            <person name="Klenk H.-P.P."/>
        </authorList>
    </citation>
    <scope>NUCLEOTIDE SEQUENCE [LARGE SCALE GENOMIC DNA]</scope>
    <source>
        <strain evidence="1 2">DSM 17069</strain>
    </source>
</reference>
<dbReference type="InterPro" id="IPR038666">
    <property type="entry name" value="SSP1_head-tail_sf"/>
</dbReference>
<dbReference type="HOGENOM" id="CLU_147810_5_1_5"/>
<dbReference type="EMBL" id="AONH01000016">
    <property type="protein sequence ID" value="KGM87147.1"/>
    <property type="molecule type" value="Genomic_DNA"/>
</dbReference>
<dbReference type="AlphaFoldDB" id="A0A0A0HH73"/>
<comment type="caution">
    <text evidence="1">The sequence shown here is derived from an EMBL/GenBank/DDBJ whole genome shotgun (WGS) entry which is preliminary data.</text>
</comment>
<dbReference type="Gene3D" id="2.40.10.270">
    <property type="entry name" value="Bacteriophage SPP1 head-tail adaptor protein"/>
    <property type="match status" value="1"/>
</dbReference>